<evidence type="ECO:0000259" key="2">
    <source>
        <dbReference type="PROSITE" id="PS50157"/>
    </source>
</evidence>
<dbReference type="AlphaFoldDB" id="A0AAU9Y1W4"/>
<dbReference type="SMART" id="SM00355">
    <property type="entry name" value="ZnF_C2H2"/>
    <property type="match status" value="1"/>
</dbReference>
<evidence type="ECO:0000313" key="3">
    <source>
        <dbReference type="EMBL" id="CAH3164851.1"/>
    </source>
</evidence>
<dbReference type="EMBL" id="CALNXJ010000110">
    <property type="protein sequence ID" value="CAH3164851.1"/>
    <property type="molecule type" value="Genomic_DNA"/>
</dbReference>
<feature type="non-terminal residue" evidence="3">
    <location>
        <position position="1"/>
    </location>
</feature>
<organism evidence="3 4">
    <name type="scientific">Pocillopora meandrina</name>
    <dbReference type="NCBI Taxonomy" id="46732"/>
    <lineage>
        <taxon>Eukaryota</taxon>
        <taxon>Metazoa</taxon>
        <taxon>Cnidaria</taxon>
        <taxon>Anthozoa</taxon>
        <taxon>Hexacorallia</taxon>
        <taxon>Scleractinia</taxon>
        <taxon>Astrocoeniina</taxon>
        <taxon>Pocilloporidae</taxon>
        <taxon>Pocillopora</taxon>
    </lineage>
</organism>
<keyword evidence="1" id="KW-0862">Zinc</keyword>
<reference evidence="3 4" key="1">
    <citation type="submission" date="2022-05" db="EMBL/GenBank/DDBJ databases">
        <authorList>
            <consortium name="Genoscope - CEA"/>
            <person name="William W."/>
        </authorList>
    </citation>
    <scope>NUCLEOTIDE SEQUENCE [LARGE SCALE GENOMIC DNA]</scope>
</reference>
<sequence>NRRPSKDAALEKFKLAMSSPITPSSSRLSHSTNDEMWTPSAVLALDESIEIQDFRPTRGNVQDPIQVFNACIDSLADAVQKPRITHLESQVDCWEKCSFTEKSEFVQKAGEACQLVCDVIAPRDGKALFQAVVDHEQKCKTAIDVGLQTLMVAYQNAPTKSLKTQILSIYADRFSANELKRLHQPFENLSDRQIKKARAQATSEGTGVLIEKIPRHGIRIQQRQLDHFLEFTMRPYYYQDVAYGTRTIKLENGEEFVIPNVVCTVAKCTIINQYMDHCKQTGFQPISKSTMWRVLEVQGATQRKSLRGLDNTAAEGADGFKDFLQIIDELERVGAEKDWCKEVRKRLQESKLYLKTTYRNYCKEDNSKCADHCRVFALSDAGDTDFQKVCSHSHNVNCEDCEKLKSILEEVSGVISEYTMQLGKVQAEDHLYEAKNAAAKIFGWKGHILREENQNQCKRQILDSLKGDEAFIVVDWAMKFTAMKFREKQAEWFAKRGINWHVSSVVVRQEESLEVTCYVHLFNSCKQDWFSVLSVLENLFVTIKLQNPGIKKAFLRSDEAGCYHNSKLVSSLRELGHHQGIELVRYDHSEPQAGKDMCDRILCPLKASIRRYCNEGHDVVSAKDMYNALKERPVKGTTASVCIVQEQNSTLEINKIANFNSLHNFEFTHEGLRVWRAFNVGPGKFIPWNKIVICPQRKTDLVEEIPFLPTAARRIASAGESNDGNDGSTYQCPEPGCDEDFKTQADLDLHMNLLVHHVSPVPASMTESLYDKVKREWVHHFQSLSLGNEISTELVAMATEPLTNASQLPVGWALHKRSASVRFSQNVRQYLTQKFNIGRDTGRKQDPEQVAKDMRTACTIDGERMFNRAEWLSSIQIQGFFSRLCLKERSKIQQESDDATDVDDEDDDLVEASASDVDEECLREARNTIMDEIGLKHPIMFDIYDVCSLAREGRLPSLKVKILRDMCKHFHLSFKMRDTKAALLAKMEEMISECSCYAI</sequence>
<name>A0AAU9Y1W4_9CNID</name>
<dbReference type="GO" id="GO:0008270">
    <property type="term" value="F:zinc ion binding"/>
    <property type="evidence" value="ECO:0007669"/>
    <property type="project" value="UniProtKB-KW"/>
</dbReference>
<dbReference type="InterPro" id="IPR013087">
    <property type="entry name" value="Znf_C2H2_type"/>
</dbReference>
<keyword evidence="4" id="KW-1185">Reference proteome</keyword>
<protein>
    <recommendedName>
        <fullName evidence="2">C2H2-type domain-containing protein</fullName>
    </recommendedName>
</protein>
<evidence type="ECO:0000256" key="1">
    <source>
        <dbReference type="PROSITE-ProRule" id="PRU00042"/>
    </source>
</evidence>
<dbReference type="PROSITE" id="PS50157">
    <property type="entry name" value="ZINC_FINGER_C2H2_2"/>
    <property type="match status" value="1"/>
</dbReference>
<proteinExistence type="predicted"/>
<keyword evidence="1" id="KW-0479">Metal-binding</keyword>
<dbReference type="PANTHER" id="PTHR33845:SF1">
    <property type="entry name" value="C2H2-TYPE DOMAIN-CONTAINING PROTEIN"/>
    <property type="match status" value="1"/>
</dbReference>
<accession>A0AAU9Y1W4</accession>
<comment type="caution">
    <text evidence="3">The sequence shown here is derived from an EMBL/GenBank/DDBJ whole genome shotgun (WGS) entry which is preliminary data.</text>
</comment>
<gene>
    <name evidence="3" type="ORF">PMEA_00003244</name>
</gene>
<keyword evidence="1" id="KW-0863">Zinc-finger</keyword>
<dbReference type="PANTHER" id="PTHR33845">
    <property type="entry name" value="C2H2-TYPE DOMAIN-CONTAINING PROTEIN"/>
    <property type="match status" value="1"/>
</dbReference>
<dbReference type="Proteomes" id="UP001159428">
    <property type="component" value="Unassembled WGS sequence"/>
</dbReference>
<dbReference type="PROSITE" id="PS00028">
    <property type="entry name" value="ZINC_FINGER_C2H2_1"/>
    <property type="match status" value="1"/>
</dbReference>
<evidence type="ECO:0000313" key="4">
    <source>
        <dbReference type="Proteomes" id="UP001159428"/>
    </source>
</evidence>
<feature type="domain" description="C2H2-type" evidence="2">
    <location>
        <begin position="730"/>
        <end position="762"/>
    </location>
</feature>